<name>A0A5B9DC37_9ARCH</name>
<reference evidence="1 2" key="2">
    <citation type="journal article" date="2024" name="Int. J. Syst. Evol. Microbiol.">
        <title>Promethearchaeum syntrophicum gen. nov., sp. nov., an anaerobic, obligately syntrophic archaeon, the first isolate of the lineage 'Asgard' archaea, and proposal of the new archaeal phylum Promethearchaeota phyl. nov. and kingdom Promethearchaeati regn. nov.</title>
        <authorList>
            <person name="Imachi H."/>
            <person name="Nobu M.K."/>
            <person name="Kato S."/>
            <person name="Takaki Y."/>
            <person name="Miyazaki M."/>
            <person name="Miyata M."/>
            <person name="Ogawara M."/>
            <person name="Saito Y."/>
            <person name="Sakai S."/>
            <person name="Tahara Y.O."/>
            <person name="Takano Y."/>
            <person name="Tasumi E."/>
            <person name="Uematsu K."/>
            <person name="Yoshimura T."/>
            <person name="Itoh T."/>
            <person name="Ohkuma M."/>
            <person name="Takai K."/>
        </authorList>
    </citation>
    <scope>NUCLEOTIDE SEQUENCE [LARGE SCALE GENOMIC DNA]</scope>
    <source>
        <strain evidence="1 2">MK-D1</strain>
    </source>
</reference>
<gene>
    <name evidence="1" type="ORF">DSAG12_02564</name>
</gene>
<keyword evidence="2" id="KW-1185">Reference proteome</keyword>
<dbReference type="RefSeq" id="WP_147663667.1">
    <property type="nucleotide sequence ID" value="NZ_CP042905.2"/>
</dbReference>
<reference evidence="1 2" key="1">
    <citation type="journal article" date="2020" name="Nature">
        <title>Isolation of an archaeon at the prokaryote-eukaryote interface.</title>
        <authorList>
            <person name="Imachi H."/>
            <person name="Nobu M.K."/>
            <person name="Nakahara N."/>
            <person name="Morono Y."/>
            <person name="Ogawara M."/>
            <person name="Takaki Y."/>
            <person name="Takano Y."/>
            <person name="Uematsu K."/>
            <person name="Ikuta T."/>
            <person name="Ito M."/>
            <person name="Matsui Y."/>
            <person name="Miyazaki M."/>
            <person name="Murata K."/>
            <person name="Saito Y."/>
            <person name="Sakai S."/>
            <person name="Song C."/>
            <person name="Tasumi E."/>
            <person name="Yamanaka Y."/>
            <person name="Yamaguchi T."/>
            <person name="Kamagata Y."/>
            <person name="Tamaki H."/>
            <person name="Takai K."/>
        </authorList>
    </citation>
    <scope>NUCLEOTIDE SEQUENCE [LARGE SCALE GENOMIC DNA]</scope>
    <source>
        <strain evidence="1 2">MK-D1</strain>
    </source>
</reference>
<evidence type="ECO:0000313" key="1">
    <source>
        <dbReference type="EMBL" id="QEE16734.1"/>
    </source>
</evidence>
<sequence length="106" mass="12454">MSSDQMKINIDWGKTERNIKSKKKWEPQIPKKNTQITSKLKMSKTPEKIRSEFINSIKYKHDPGKLSIEIGYSLDNQKKDQQGIHVKTLNKEQIQGIKRLLDIFNE</sequence>
<accession>A0A5B9DC37</accession>
<dbReference type="KEGG" id="psyt:DSAG12_02564"/>
<dbReference type="GeneID" id="41330548"/>
<protein>
    <submittedName>
        <fullName evidence="1">Uncharacterized protein</fullName>
    </submittedName>
</protein>
<dbReference type="AlphaFoldDB" id="A0A5B9DC37"/>
<proteinExistence type="predicted"/>
<dbReference type="EMBL" id="CP042905">
    <property type="protein sequence ID" value="QEE16734.1"/>
    <property type="molecule type" value="Genomic_DNA"/>
</dbReference>
<organism evidence="1 2">
    <name type="scientific">Promethearchaeum syntrophicum</name>
    <dbReference type="NCBI Taxonomy" id="2594042"/>
    <lineage>
        <taxon>Archaea</taxon>
        <taxon>Promethearchaeati</taxon>
        <taxon>Promethearchaeota</taxon>
        <taxon>Promethearchaeia</taxon>
        <taxon>Promethearchaeales</taxon>
        <taxon>Promethearchaeaceae</taxon>
        <taxon>Promethearchaeum</taxon>
    </lineage>
</organism>
<evidence type="ECO:0000313" key="2">
    <source>
        <dbReference type="Proteomes" id="UP000321408"/>
    </source>
</evidence>
<dbReference type="Proteomes" id="UP000321408">
    <property type="component" value="Chromosome"/>
</dbReference>